<dbReference type="Pfam" id="PF01934">
    <property type="entry name" value="HepT-like"/>
    <property type="match status" value="1"/>
</dbReference>
<accession>A0A508A083</accession>
<dbReference type="GO" id="GO:0004540">
    <property type="term" value="F:RNA nuclease activity"/>
    <property type="evidence" value="ECO:0007669"/>
    <property type="project" value="InterPro"/>
</dbReference>
<name>A0A508A083_9ACTO</name>
<dbReference type="GO" id="GO:0016787">
    <property type="term" value="F:hydrolase activity"/>
    <property type="evidence" value="ECO:0007669"/>
    <property type="project" value="UniProtKB-KW"/>
</dbReference>
<sequence>MKLEWAKLAVALVSHVAWPIAILVAVWLFKGRLLKLLDPKNVEQIEAGLSGVKLTTRKIDFELDSVRQAVSPSAFSASPTGPLEESPSKSFAEIAAIDPAAAALASAARFESVLRRRMDKAYREAPQSPEDRRRLQSMGRMIKEAQKTGLLSSEEASAAERLNQMRNQIVHQYADVEMSELQAIEFCRLSAELERAILD</sequence>
<protein>
    <recommendedName>
        <fullName evidence="8">DUF4145 domain-containing protein</fullName>
    </recommendedName>
</protein>
<evidence type="ECO:0000256" key="1">
    <source>
        <dbReference type="ARBA" id="ARBA00022649"/>
    </source>
</evidence>
<evidence type="ECO:0000313" key="7">
    <source>
        <dbReference type="Proteomes" id="UP000319010"/>
    </source>
</evidence>
<feature type="transmembrane region" description="Helical" evidence="5">
    <location>
        <begin position="6"/>
        <end position="29"/>
    </location>
</feature>
<evidence type="ECO:0000256" key="3">
    <source>
        <dbReference type="ARBA" id="ARBA00022801"/>
    </source>
</evidence>
<gene>
    <name evidence="6" type="ORF">FK256_08580</name>
</gene>
<keyword evidence="1" id="KW-1277">Toxin-antitoxin system</keyword>
<dbReference type="AlphaFoldDB" id="A0A508A083"/>
<dbReference type="GO" id="GO:0110001">
    <property type="term" value="C:toxin-antitoxin complex"/>
    <property type="evidence" value="ECO:0007669"/>
    <property type="project" value="InterPro"/>
</dbReference>
<proteinExistence type="inferred from homology"/>
<dbReference type="Proteomes" id="UP000319010">
    <property type="component" value="Unassembled WGS sequence"/>
</dbReference>
<evidence type="ECO:0000256" key="5">
    <source>
        <dbReference type="SAM" id="Phobius"/>
    </source>
</evidence>
<comment type="caution">
    <text evidence="6">The sequence shown here is derived from an EMBL/GenBank/DDBJ whole genome shotgun (WGS) entry which is preliminary data.</text>
</comment>
<keyword evidence="3" id="KW-0378">Hydrolase</keyword>
<dbReference type="RefSeq" id="WP_141424469.1">
    <property type="nucleotide sequence ID" value="NZ_JASPFB010000008.1"/>
</dbReference>
<comment type="similarity">
    <text evidence="4">Belongs to the HepT RNase toxin family.</text>
</comment>
<keyword evidence="2" id="KW-0540">Nuclease</keyword>
<evidence type="ECO:0008006" key="8">
    <source>
        <dbReference type="Google" id="ProtNLM"/>
    </source>
</evidence>
<evidence type="ECO:0000256" key="4">
    <source>
        <dbReference type="ARBA" id="ARBA00024207"/>
    </source>
</evidence>
<organism evidence="6 7">
    <name type="scientific">Actinomyces johnsonii</name>
    <dbReference type="NCBI Taxonomy" id="544581"/>
    <lineage>
        <taxon>Bacteria</taxon>
        <taxon>Bacillati</taxon>
        <taxon>Actinomycetota</taxon>
        <taxon>Actinomycetes</taxon>
        <taxon>Actinomycetales</taxon>
        <taxon>Actinomycetaceae</taxon>
        <taxon>Actinomyces</taxon>
    </lineage>
</organism>
<evidence type="ECO:0000256" key="2">
    <source>
        <dbReference type="ARBA" id="ARBA00022722"/>
    </source>
</evidence>
<evidence type="ECO:0000313" key="6">
    <source>
        <dbReference type="EMBL" id="TQD42687.1"/>
    </source>
</evidence>
<dbReference type="EMBL" id="VICB01000013">
    <property type="protein sequence ID" value="TQD42687.1"/>
    <property type="molecule type" value="Genomic_DNA"/>
</dbReference>
<keyword evidence="5" id="KW-0472">Membrane</keyword>
<dbReference type="InterPro" id="IPR037038">
    <property type="entry name" value="HepT-like_sf"/>
</dbReference>
<reference evidence="6 7" key="1">
    <citation type="submission" date="2019-06" db="EMBL/GenBank/DDBJ databases">
        <title>Draft genome sequence of Actinomyces johnsonii CCUG 34287T.</title>
        <authorList>
            <person name="Salva-Serra F."/>
            <person name="Cardew S."/>
            <person name="Moore E."/>
        </authorList>
    </citation>
    <scope>NUCLEOTIDE SEQUENCE [LARGE SCALE GENOMIC DNA]</scope>
    <source>
        <strain evidence="6 7">CCUG 34287</strain>
    </source>
</reference>
<keyword evidence="5" id="KW-0812">Transmembrane</keyword>
<dbReference type="InterPro" id="IPR008201">
    <property type="entry name" value="HepT-like"/>
</dbReference>
<keyword evidence="5" id="KW-1133">Transmembrane helix</keyword>
<dbReference type="Gene3D" id="1.20.120.580">
    <property type="entry name" value="bsu32300-like"/>
    <property type="match status" value="1"/>
</dbReference>